<name>A0A1J5RCV6_9ZZZZ</name>
<reference evidence="1" key="1">
    <citation type="submission" date="2016-10" db="EMBL/GenBank/DDBJ databases">
        <title>Sequence of Gallionella enrichment culture.</title>
        <authorList>
            <person name="Poehlein A."/>
            <person name="Muehling M."/>
            <person name="Daniel R."/>
        </authorList>
    </citation>
    <scope>NUCLEOTIDE SEQUENCE</scope>
</reference>
<proteinExistence type="predicted"/>
<accession>A0A1J5RCV6</accession>
<dbReference type="GO" id="GO:0003677">
    <property type="term" value="F:DNA binding"/>
    <property type="evidence" value="ECO:0007669"/>
    <property type="project" value="InterPro"/>
</dbReference>
<sequence length="131" mass="14667">MIIFTKQIVTAYLKTNPLPVTELPGLIRSTYAALQTLGGAPTPPDIEQQPAVPVKKSVTPDYIVCLEDGKKLKMLKRHLRTAYNMTPEEYRAKWNLPSDYPMTAPSYSRHRSEMALKIGLGKPAVKTRKGK</sequence>
<comment type="caution">
    <text evidence="1">The sequence shown here is derived from an EMBL/GenBank/DDBJ whole genome shotgun (WGS) entry which is preliminary data.</text>
</comment>
<dbReference type="InterPro" id="IPR008807">
    <property type="entry name" value="ROS_MUCR"/>
</dbReference>
<protein>
    <submittedName>
        <fullName evidence="1">Transcriptional regulatory protein ros</fullName>
    </submittedName>
</protein>
<dbReference type="GO" id="GO:0006355">
    <property type="term" value="P:regulation of DNA-templated transcription"/>
    <property type="evidence" value="ECO:0007669"/>
    <property type="project" value="InterPro"/>
</dbReference>
<dbReference type="EMBL" id="MLJW01000204">
    <property type="protein sequence ID" value="OIQ93617.1"/>
    <property type="molecule type" value="Genomic_DNA"/>
</dbReference>
<dbReference type="GO" id="GO:0008270">
    <property type="term" value="F:zinc ion binding"/>
    <property type="evidence" value="ECO:0007669"/>
    <property type="project" value="InterPro"/>
</dbReference>
<dbReference type="InterPro" id="IPR041920">
    <property type="entry name" value="ROS/MUCR_sf"/>
</dbReference>
<dbReference type="AlphaFoldDB" id="A0A1J5RCV6"/>
<dbReference type="Pfam" id="PF05443">
    <property type="entry name" value="ROS_MUCR"/>
    <property type="match status" value="1"/>
</dbReference>
<evidence type="ECO:0000313" key="1">
    <source>
        <dbReference type="EMBL" id="OIQ93617.1"/>
    </source>
</evidence>
<organism evidence="1">
    <name type="scientific">mine drainage metagenome</name>
    <dbReference type="NCBI Taxonomy" id="410659"/>
    <lineage>
        <taxon>unclassified sequences</taxon>
        <taxon>metagenomes</taxon>
        <taxon>ecological metagenomes</taxon>
    </lineage>
</organism>
<dbReference type="Gene3D" id="1.10.10.1550">
    <property type="entry name" value="ROS/MUCR transcriptional regulator protein"/>
    <property type="match status" value="1"/>
</dbReference>
<gene>
    <name evidence="1" type="primary">ros_2</name>
    <name evidence="1" type="ORF">GALL_244650</name>
</gene>